<evidence type="ECO:0000256" key="1">
    <source>
        <dbReference type="ARBA" id="ARBA00022737"/>
    </source>
</evidence>
<dbReference type="PANTHER" id="PTHR34802">
    <property type="entry name" value="CHORISMATE SYNTHASE"/>
    <property type="match status" value="1"/>
</dbReference>
<dbReference type="Gene3D" id="1.25.40.10">
    <property type="entry name" value="Tetratricopeptide repeat domain"/>
    <property type="match status" value="1"/>
</dbReference>
<dbReference type="FunFam" id="1.25.40.10:FF:000344">
    <property type="entry name" value="Pentatricopeptide repeat-containing protein"/>
    <property type="match status" value="1"/>
</dbReference>
<dbReference type="Pfam" id="PF01535">
    <property type="entry name" value="PPR"/>
    <property type="match status" value="1"/>
</dbReference>
<dbReference type="GO" id="GO:0016070">
    <property type="term" value="P:RNA metabolic process"/>
    <property type="evidence" value="ECO:0007669"/>
    <property type="project" value="UniProtKB-ARBA"/>
</dbReference>
<name>A0AAD8I1Q4_9APIA</name>
<gene>
    <name evidence="4" type="ORF">POM88_033022</name>
</gene>
<dbReference type="InterPro" id="IPR011990">
    <property type="entry name" value="TPR-like_helical_dom_sf"/>
</dbReference>
<feature type="compositionally biased region" description="Basic and acidic residues" evidence="3">
    <location>
        <begin position="384"/>
        <end position="397"/>
    </location>
</feature>
<feature type="compositionally biased region" description="Polar residues" evidence="3">
    <location>
        <begin position="290"/>
        <end position="314"/>
    </location>
</feature>
<evidence type="ECO:0000256" key="2">
    <source>
        <dbReference type="PROSITE-ProRule" id="PRU00708"/>
    </source>
</evidence>
<keyword evidence="1" id="KW-0677">Repeat</keyword>
<evidence type="ECO:0000256" key="3">
    <source>
        <dbReference type="SAM" id="MobiDB-lite"/>
    </source>
</evidence>
<organism evidence="4 5">
    <name type="scientific">Heracleum sosnowskyi</name>
    <dbReference type="NCBI Taxonomy" id="360622"/>
    <lineage>
        <taxon>Eukaryota</taxon>
        <taxon>Viridiplantae</taxon>
        <taxon>Streptophyta</taxon>
        <taxon>Embryophyta</taxon>
        <taxon>Tracheophyta</taxon>
        <taxon>Spermatophyta</taxon>
        <taxon>Magnoliopsida</taxon>
        <taxon>eudicotyledons</taxon>
        <taxon>Gunneridae</taxon>
        <taxon>Pentapetalae</taxon>
        <taxon>asterids</taxon>
        <taxon>campanulids</taxon>
        <taxon>Apiales</taxon>
        <taxon>Apiaceae</taxon>
        <taxon>Apioideae</taxon>
        <taxon>apioid superclade</taxon>
        <taxon>Tordylieae</taxon>
        <taxon>Tordyliinae</taxon>
        <taxon>Heracleum</taxon>
    </lineage>
</organism>
<dbReference type="InterPro" id="IPR002885">
    <property type="entry name" value="PPR_rpt"/>
</dbReference>
<reference evidence="4" key="2">
    <citation type="submission" date="2023-05" db="EMBL/GenBank/DDBJ databases">
        <authorList>
            <person name="Schelkunov M.I."/>
        </authorList>
    </citation>
    <scope>NUCLEOTIDE SEQUENCE</scope>
    <source>
        <strain evidence="4">Hsosn_3</strain>
        <tissue evidence="4">Leaf</tissue>
    </source>
</reference>
<evidence type="ECO:0000313" key="4">
    <source>
        <dbReference type="EMBL" id="KAK1376829.1"/>
    </source>
</evidence>
<dbReference type="Pfam" id="PF13041">
    <property type="entry name" value="PPR_2"/>
    <property type="match status" value="1"/>
</dbReference>
<dbReference type="Proteomes" id="UP001237642">
    <property type="component" value="Unassembled WGS sequence"/>
</dbReference>
<evidence type="ECO:0000313" key="5">
    <source>
        <dbReference type="Proteomes" id="UP001237642"/>
    </source>
</evidence>
<protein>
    <submittedName>
        <fullName evidence="4">Cell wall protein AWA1</fullName>
    </submittedName>
</protein>
<proteinExistence type="predicted"/>
<feature type="compositionally biased region" description="Basic and acidic residues" evidence="3">
    <location>
        <begin position="329"/>
        <end position="345"/>
    </location>
</feature>
<accession>A0AAD8I1Q4</accession>
<reference evidence="4" key="1">
    <citation type="submission" date="2023-02" db="EMBL/GenBank/DDBJ databases">
        <title>Genome of toxic invasive species Heracleum sosnowskyi carries increased number of genes despite the absence of recent whole-genome duplications.</title>
        <authorList>
            <person name="Schelkunov M."/>
            <person name="Shtratnikova V."/>
            <person name="Makarenko M."/>
            <person name="Klepikova A."/>
            <person name="Omelchenko D."/>
            <person name="Novikova G."/>
            <person name="Obukhova E."/>
            <person name="Bogdanov V."/>
            <person name="Penin A."/>
            <person name="Logacheva M."/>
        </authorList>
    </citation>
    <scope>NUCLEOTIDE SEQUENCE</scope>
    <source>
        <strain evidence="4">Hsosn_3</strain>
        <tissue evidence="4">Leaf</tissue>
    </source>
</reference>
<feature type="repeat" description="PPR" evidence="2">
    <location>
        <begin position="130"/>
        <end position="164"/>
    </location>
</feature>
<feature type="compositionally biased region" description="Polar residues" evidence="3">
    <location>
        <begin position="417"/>
        <end position="429"/>
    </location>
</feature>
<dbReference type="PANTHER" id="PTHR34802:SF1">
    <property type="entry name" value="CHORISMATE SYNTHASE"/>
    <property type="match status" value="1"/>
</dbReference>
<dbReference type="PROSITE" id="PS51375">
    <property type="entry name" value="PPR"/>
    <property type="match status" value="1"/>
</dbReference>
<comment type="caution">
    <text evidence="4">The sequence shown here is derived from an EMBL/GenBank/DDBJ whole genome shotgun (WGS) entry which is preliminary data.</text>
</comment>
<feature type="region of interest" description="Disordered" evidence="3">
    <location>
        <begin position="289"/>
        <end position="437"/>
    </location>
</feature>
<sequence length="1281" mass="141638">MFQVNYNLKELIKNGLLKDARYLFDDLPHRDEVTWTSIISGYVHADEALSLFSKMWVQPTLRMDSYVLSLALKACALNMNVQCGECLHGYCVKSSFVDSVFVASALVDLYTKVGKIGEGCRVFDQMVIRNVVSWTAIITGLVYAGYSKEGLAYFTDMWREGVEYDSYTFAIALKACADIGMQGDLENTFGRPNLRLAESLSSLWIKNLNRKRVPVGGYFQAEVPEWDDKSCESDSKWLGTRVWPQETEKTVGVLVRYYFNVFLLRRRGQQNRSIPIDISSDDDDLEFETTKNCSGQKAFVSTSPPTRGDSSNYSRGVYGKWGSRSSGQSDKDSDSQSDRDSESGRRQGNPSRRSWQSTDHDGLLGSGSFPRPSGYATGMMASKARGDDHFQLKKSNEPYHPPRPCKAVPHTRKENNDSINDETFGSTDCTSEDRAEEERKHRASFELMRKEQHKVLQEKQKMHVDKEKDVFFKADPALLEQTIEGRALEQGIESISSGSQPSSTVDTGSNYYPPHTSAPRPLVPPGFASTLLEKNSGPKVITSMHEKVIGKQELEEKILHAAAKPVQNGIPDKKDERKSVHEQQFKDGSINASFATRGQLVVNSLSGLEVTNQLYGSSSIVKATEALDDGEIIKLDSKINDTVGDLNKDKSVSILDKLFGSSLTANTSANIKEPYDGQPEVKQSPNVVQSSKFSHWFLEDEKKQPEHLISVGPDNLVSLIVGGDKGGVQASGIEALQSIPLEPTDQSSGYTTRLASSSISSAGTEISEKSHKYNVVEAVPAVLTCEDLEEKILSEYTENSWTLQPSVYDNSATGFEEAQSKASVDSHASLRLISLLHKGTNLKDLTPSSNVEIGLSDQSVTPEIRNTGNALDKSREADGPLSNSGKNITLEALFGTAFMKELRSVEAPVSDYRSVAGSARADYIEPHGLAYHVGHDGSNPATIDESKSNQLNFENGLTSNSEQQNNPVNVENWLGFADPQINIESLKLRNEGRVKHGAHRLVQNQLPEEESSLLIGDPLNPSKSSYIPAGSMKNDEISSNTSFNIIEKLAALNAGYVDEWSFRAQEGLHSNRGPYDMNKSERQYHNLYAKASPPQFHSPQMSHGRPLFHPIDSHSAHLTSQMKFMAPEGINHDGRINNQLPTNMIRPPFHHPNTTLSGFDLPVHHQMLQLMQAPTNFPPQNVLHEYPRGGPLPPQPSNQQGAFMQEPNLLQGFPFGQQQPNISGLGMQLPAPDVSGGSNHPEALQRLISMEHGANPKPMQTYGISSQGIYNHELDMSSRYR</sequence>
<keyword evidence="5" id="KW-1185">Reference proteome</keyword>
<dbReference type="EMBL" id="JAUIZM010000007">
    <property type="protein sequence ID" value="KAK1376829.1"/>
    <property type="molecule type" value="Genomic_DNA"/>
</dbReference>